<feature type="transmembrane region" description="Helical" evidence="1">
    <location>
        <begin position="119"/>
        <end position="135"/>
    </location>
</feature>
<keyword evidence="1" id="KW-1133">Transmembrane helix</keyword>
<evidence type="ECO:0000256" key="1">
    <source>
        <dbReference type="SAM" id="Phobius"/>
    </source>
</evidence>
<organism evidence="4 6">
    <name type="scientific">Purpureocillium lilacinum</name>
    <name type="common">Paecilomyces lilacinus</name>
    <dbReference type="NCBI Taxonomy" id="33203"/>
    <lineage>
        <taxon>Eukaryota</taxon>
        <taxon>Fungi</taxon>
        <taxon>Dikarya</taxon>
        <taxon>Ascomycota</taxon>
        <taxon>Pezizomycotina</taxon>
        <taxon>Sordariomycetes</taxon>
        <taxon>Hypocreomycetidae</taxon>
        <taxon>Hypocreales</taxon>
        <taxon>Ophiocordycipitaceae</taxon>
        <taxon>Purpureocillium</taxon>
    </lineage>
</organism>
<comment type="caution">
    <text evidence="4">The sequence shown here is derived from an EMBL/GenBank/DDBJ whole genome shotgun (WGS) entry which is preliminary data.</text>
</comment>
<evidence type="ECO:0000313" key="5">
    <source>
        <dbReference type="EMBL" id="PWI75038.1"/>
    </source>
</evidence>
<reference evidence="5 7" key="2">
    <citation type="journal article" date="2016" name="Front. Microbiol.">
        <title>Genome and transcriptome sequences reveal the specific parasitism of the nematophagous Purpureocillium lilacinum 36-1.</title>
        <authorList>
            <person name="Xie J."/>
            <person name="Li S."/>
            <person name="Mo C."/>
            <person name="Xiao X."/>
            <person name="Peng D."/>
            <person name="Wang G."/>
            <person name="Xiao Y."/>
        </authorList>
    </citation>
    <scope>NUCLEOTIDE SEQUENCE [LARGE SCALE GENOMIC DNA]</scope>
    <source>
        <strain evidence="5 7">36-1</strain>
    </source>
</reference>
<dbReference type="Proteomes" id="UP000078340">
    <property type="component" value="Unassembled WGS sequence"/>
</dbReference>
<dbReference type="EMBL" id="LCWV01000002">
    <property type="protein sequence ID" value="PWI75038.1"/>
    <property type="molecule type" value="Genomic_DNA"/>
</dbReference>
<evidence type="ECO:0000313" key="8">
    <source>
        <dbReference type="Proteomes" id="UP001287286"/>
    </source>
</evidence>
<evidence type="ECO:0000313" key="2">
    <source>
        <dbReference type="EMBL" id="KAK4088162.1"/>
    </source>
</evidence>
<reference evidence="2 8" key="5">
    <citation type="journal article" date="2024" name="Microbiol. Resour. Announc.">
        <title>Genome annotations for the ascomycete fungi Trichoderma harzianum, Trichoderma aggressivum, and Purpureocillium lilacinum.</title>
        <authorList>
            <person name="Beijen E.P.W."/>
            <person name="Ohm R.A."/>
        </authorList>
    </citation>
    <scope>NUCLEOTIDE SEQUENCE [LARGE SCALE GENOMIC DNA]</scope>
    <source>
        <strain evidence="2 8">CBS 150709</strain>
    </source>
</reference>
<gene>
    <name evidence="5" type="ORF">PCL_05696</name>
    <name evidence="2" type="ORF">Purlil1_7355</name>
    <name evidence="3" type="ORF">VFPBJ_10184</name>
    <name evidence="4" type="ORF">VFPFJ_08802</name>
</gene>
<reference evidence="4 6" key="3">
    <citation type="submission" date="2016-02" db="EMBL/GenBank/DDBJ databases">
        <title>Biosynthesis of antibiotic leucinostatins and their inhibition on Phytophthora in bio-control Purpureocillium lilacinum.</title>
        <authorList>
            <person name="Wang G."/>
            <person name="Liu Z."/>
            <person name="Lin R."/>
            <person name="Li E."/>
            <person name="Mao Z."/>
            <person name="Ling J."/>
            <person name="Yin W."/>
            <person name="Xie B."/>
        </authorList>
    </citation>
    <scope>NUCLEOTIDE SEQUENCE [LARGE SCALE GENOMIC DNA]</scope>
    <source>
        <strain evidence="3">PLBJ-1</strain>
        <strain evidence="4">PLFJ-1</strain>
    </source>
</reference>
<dbReference type="InterPro" id="IPR046580">
    <property type="entry name" value="DUF6640"/>
</dbReference>
<sequence>MSHLRDSIPRSLMAANNLLFSGLVFVKSWNETHVFNPRWPAHARFHNGQSLSFGAMASLTATWLLHRRTPTADAAQDSLLLAAIVGSMTAASGITAVFYPGSWWAEPEWDNGKMMGPQGWVFVGQLVLNWALFALEKLRLQAEAEKAEKAKKN</sequence>
<keyword evidence="1" id="KW-0812">Transmembrane</keyword>
<evidence type="ECO:0000313" key="3">
    <source>
        <dbReference type="EMBL" id="OAQ74889.1"/>
    </source>
</evidence>
<name>A0A179H0U8_PURLI</name>
<keyword evidence="1" id="KW-0472">Membrane</keyword>
<dbReference type="Proteomes" id="UP000245956">
    <property type="component" value="Unassembled WGS sequence"/>
</dbReference>
<dbReference type="KEGG" id="plj:28890924"/>
<dbReference type="RefSeq" id="XP_018175627.1">
    <property type="nucleotide sequence ID" value="XM_018325875.1"/>
</dbReference>
<dbReference type="EMBL" id="JAWRVI010000026">
    <property type="protein sequence ID" value="KAK4088162.1"/>
    <property type="molecule type" value="Genomic_DNA"/>
</dbReference>
<evidence type="ECO:0000313" key="7">
    <source>
        <dbReference type="Proteomes" id="UP000245956"/>
    </source>
</evidence>
<evidence type="ECO:0000313" key="6">
    <source>
        <dbReference type="Proteomes" id="UP000078340"/>
    </source>
</evidence>
<feature type="transmembrane region" description="Helical" evidence="1">
    <location>
        <begin position="78"/>
        <end position="99"/>
    </location>
</feature>
<proteinExistence type="predicted"/>
<dbReference type="Proteomes" id="UP001287286">
    <property type="component" value="Unassembled WGS sequence"/>
</dbReference>
<reference evidence="5" key="1">
    <citation type="submission" date="2015-05" db="EMBL/GenBank/DDBJ databases">
        <authorList>
            <person name="Wang D.B."/>
            <person name="Wang M."/>
        </authorList>
    </citation>
    <scope>NUCLEOTIDE SEQUENCE</scope>
    <source>
        <strain evidence="5">36-1</strain>
    </source>
</reference>
<protein>
    <submittedName>
        <fullName evidence="4">Uncharacterized protein</fullName>
    </submittedName>
</protein>
<dbReference type="GeneID" id="28890924"/>
<dbReference type="EMBL" id="LSBH01000009">
    <property type="protein sequence ID" value="OAQ74889.1"/>
    <property type="molecule type" value="Genomic_DNA"/>
</dbReference>
<evidence type="ECO:0000313" key="4">
    <source>
        <dbReference type="EMBL" id="OAQ82999.1"/>
    </source>
</evidence>
<dbReference type="OMA" id="DWSHTHV"/>
<keyword evidence="8" id="KW-1185">Reference proteome</keyword>
<reference evidence="2" key="4">
    <citation type="submission" date="2023-11" db="EMBL/GenBank/DDBJ databases">
        <authorList>
            <person name="Beijen E."/>
            <person name="Ohm R.A."/>
        </authorList>
    </citation>
    <scope>NUCLEOTIDE SEQUENCE</scope>
    <source>
        <strain evidence="2">CBS 150709</strain>
    </source>
</reference>
<dbReference type="Pfam" id="PF20345">
    <property type="entry name" value="DUF6640"/>
    <property type="match status" value="1"/>
</dbReference>
<accession>A0A179H0U8</accession>
<dbReference type="OrthoDB" id="2819018at2759"/>
<dbReference type="EMBL" id="LSBI01000008">
    <property type="protein sequence ID" value="OAQ82999.1"/>
    <property type="molecule type" value="Genomic_DNA"/>
</dbReference>
<dbReference type="Proteomes" id="UP000078240">
    <property type="component" value="Unassembled WGS sequence"/>
</dbReference>
<dbReference type="AlphaFoldDB" id="A0A179H0U8"/>